<evidence type="ECO:0000313" key="2">
    <source>
        <dbReference type="Proteomes" id="UP000308600"/>
    </source>
</evidence>
<evidence type="ECO:0000313" key="1">
    <source>
        <dbReference type="EMBL" id="TFK73554.1"/>
    </source>
</evidence>
<gene>
    <name evidence="1" type="ORF">BDN72DRAFT_854774</name>
</gene>
<accession>A0ACD3B6E2</accession>
<organism evidence="1 2">
    <name type="scientific">Pluteus cervinus</name>
    <dbReference type="NCBI Taxonomy" id="181527"/>
    <lineage>
        <taxon>Eukaryota</taxon>
        <taxon>Fungi</taxon>
        <taxon>Dikarya</taxon>
        <taxon>Basidiomycota</taxon>
        <taxon>Agaricomycotina</taxon>
        <taxon>Agaricomycetes</taxon>
        <taxon>Agaricomycetidae</taxon>
        <taxon>Agaricales</taxon>
        <taxon>Pluteineae</taxon>
        <taxon>Pluteaceae</taxon>
        <taxon>Pluteus</taxon>
    </lineage>
</organism>
<protein>
    <submittedName>
        <fullName evidence="1">Uncharacterized protein</fullName>
    </submittedName>
</protein>
<name>A0ACD3B6E2_9AGAR</name>
<dbReference type="Proteomes" id="UP000308600">
    <property type="component" value="Unassembled WGS sequence"/>
</dbReference>
<reference evidence="1 2" key="1">
    <citation type="journal article" date="2019" name="Nat. Ecol. Evol.">
        <title>Megaphylogeny resolves global patterns of mushroom evolution.</title>
        <authorList>
            <person name="Varga T."/>
            <person name="Krizsan K."/>
            <person name="Foldi C."/>
            <person name="Dima B."/>
            <person name="Sanchez-Garcia M."/>
            <person name="Sanchez-Ramirez S."/>
            <person name="Szollosi G.J."/>
            <person name="Szarkandi J.G."/>
            <person name="Papp V."/>
            <person name="Albert L."/>
            <person name="Andreopoulos W."/>
            <person name="Angelini C."/>
            <person name="Antonin V."/>
            <person name="Barry K.W."/>
            <person name="Bougher N.L."/>
            <person name="Buchanan P."/>
            <person name="Buyck B."/>
            <person name="Bense V."/>
            <person name="Catcheside P."/>
            <person name="Chovatia M."/>
            <person name="Cooper J."/>
            <person name="Damon W."/>
            <person name="Desjardin D."/>
            <person name="Finy P."/>
            <person name="Geml J."/>
            <person name="Haridas S."/>
            <person name="Hughes K."/>
            <person name="Justo A."/>
            <person name="Karasinski D."/>
            <person name="Kautmanova I."/>
            <person name="Kiss B."/>
            <person name="Kocsube S."/>
            <person name="Kotiranta H."/>
            <person name="LaButti K.M."/>
            <person name="Lechner B.E."/>
            <person name="Liimatainen K."/>
            <person name="Lipzen A."/>
            <person name="Lukacs Z."/>
            <person name="Mihaltcheva S."/>
            <person name="Morgado L.N."/>
            <person name="Niskanen T."/>
            <person name="Noordeloos M.E."/>
            <person name="Ohm R.A."/>
            <person name="Ortiz-Santana B."/>
            <person name="Ovrebo C."/>
            <person name="Racz N."/>
            <person name="Riley R."/>
            <person name="Savchenko A."/>
            <person name="Shiryaev A."/>
            <person name="Soop K."/>
            <person name="Spirin V."/>
            <person name="Szebenyi C."/>
            <person name="Tomsovsky M."/>
            <person name="Tulloss R.E."/>
            <person name="Uehling J."/>
            <person name="Grigoriev I.V."/>
            <person name="Vagvolgyi C."/>
            <person name="Papp T."/>
            <person name="Martin F.M."/>
            <person name="Miettinen O."/>
            <person name="Hibbett D.S."/>
            <person name="Nagy L.G."/>
        </authorList>
    </citation>
    <scope>NUCLEOTIDE SEQUENCE [LARGE SCALE GENOMIC DNA]</scope>
    <source>
        <strain evidence="1 2">NL-1719</strain>
    </source>
</reference>
<keyword evidence="2" id="KW-1185">Reference proteome</keyword>
<sequence>MLSVQKPVSITLLSPAYHHRRHPSAPVVVPTKIPGVLSISKPSRPSPQPRVQAQQLHQQRIRPTPKPKSASRSPNLHQAVVAEKEEPQPAAKATPAATPEKNNRGRQGGKPQKPTTRSPSHSSTRGGRRPHRQSSPPIQDPVPSSQAEAPSMPTHQLSDPFLDDISNVRQINPLQSASLNTSVPPTLSPRPSGKLARRRQQQQNPTNKNQNTSAHAIPVPTQFKRYSHPQMSRSEPQISHIQPAVAKTQTQIKAPVWDAFPICDDMTDAGDATDSERVPPVTPTRPRSKAYTHANSAPPRSAPLHGFFPKSVSPPSPSPADPPVALSQRRQQGDRKHRRTPSDGVFTMSSDEEANSSSTSNNSGLTPNVEALFRMVRNQRRGSFSATPPYHSGSSSSSASSSLVGTPTTVPRTREGREKQLEREAAAAAYFASSSFQNSPSPDELPPPLFA</sequence>
<dbReference type="EMBL" id="ML208275">
    <property type="protein sequence ID" value="TFK73554.1"/>
    <property type="molecule type" value="Genomic_DNA"/>
</dbReference>
<proteinExistence type="predicted"/>